<dbReference type="InterPro" id="IPR043148">
    <property type="entry name" value="TagF_C"/>
</dbReference>
<gene>
    <name evidence="1" type="ordered locus">Thicy_0929</name>
</gene>
<dbReference type="HOGENOM" id="CLU_834031_0_0_6"/>
<proteinExistence type="predicted"/>
<dbReference type="STRING" id="717773.Thicy_0929"/>
<dbReference type="Gene3D" id="3.40.50.12580">
    <property type="match status" value="1"/>
</dbReference>
<keyword evidence="2" id="KW-1185">Reference proteome</keyword>
<dbReference type="AlphaFoldDB" id="F6DCW0"/>
<dbReference type="eggNOG" id="COG1887">
    <property type="taxonomic scope" value="Bacteria"/>
</dbReference>
<sequence>MNKVCFCFVTEAGLDYRQVEKQIFDIIQADLPQGSYLTVRYEIILKKIIFKLLKLKKNNLYRNSLYRKKCTYTFDLFVRGGADILMSHGVADKNYLTMRDENGECYINRRKHVLVPGPWLKNKLLNHPKVTLNENQIHCVGWPRLDELIDLQNKYKSNQKPTEKVKVLWAPTHDRRKRGKEGLSTSSYPEFGQWTALLEGRYDFTKSLHPGNKVVNKKPTVDALIEADYVISDFGTIVYEAWALGKPVIFPNWLIGKRIQENLKGSAEAYIFENKIGLHAESIDDVIEFIEQGEGINRDVKDFIEQYLPEAFIGNSAKSLADVLKQINNEKV</sequence>
<dbReference type="KEGG" id="tcy:Thicy_0929"/>
<accession>F6DCW0</accession>
<dbReference type="RefSeq" id="WP_013835474.1">
    <property type="nucleotide sequence ID" value="NC_015581.1"/>
</dbReference>
<dbReference type="Proteomes" id="UP000009232">
    <property type="component" value="Chromosome"/>
</dbReference>
<dbReference type="EMBL" id="CP002776">
    <property type="protein sequence ID" value="AEG31696.1"/>
    <property type="molecule type" value="Genomic_DNA"/>
</dbReference>
<dbReference type="SUPFAM" id="SSF53756">
    <property type="entry name" value="UDP-Glycosyltransferase/glycogen phosphorylase"/>
    <property type="match status" value="1"/>
</dbReference>
<reference evidence="1 2" key="1">
    <citation type="submission" date="2011-05" db="EMBL/GenBank/DDBJ databases">
        <title>Complete sequence of Thioalkalimicrobium cyclicum ALM1.</title>
        <authorList>
            <consortium name="US DOE Joint Genome Institute"/>
            <person name="Lucas S."/>
            <person name="Han J."/>
            <person name="Lapidus A."/>
            <person name="Cheng J.-F."/>
            <person name="Goodwin L."/>
            <person name="Pitluck S."/>
            <person name="Peters L."/>
            <person name="Mikhailova N."/>
            <person name="Davenport K."/>
            <person name="Han C."/>
            <person name="Tapia R."/>
            <person name="Land M."/>
            <person name="Hauser L."/>
            <person name="Kyrpides N."/>
            <person name="Ivanova N."/>
            <person name="Pagani I."/>
            <person name="Kappler U."/>
            <person name="Woyke T."/>
        </authorList>
    </citation>
    <scope>NUCLEOTIDE SEQUENCE [LARGE SCALE GENOMIC DNA]</scope>
    <source>
        <strain evidence="2">DSM 14477 / JCM 11371 / ALM1</strain>
    </source>
</reference>
<evidence type="ECO:0008006" key="3">
    <source>
        <dbReference type="Google" id="ProtNLM"/>
    </source>
</evidence>
<name>F6DCW0_THICA</name>
<organism evidence="1 2">
    <name type="scientific">Thiomicrospira cyclica (strain DSM 14477 / JCM 11371 / ALM1)</name>
    <name type="common">Thioalkalimicrobium cyclicum</name>
    <dbReference type="NCBI Taxonomy" id="717773"/>
    <lineage>
        <taxon>Bacteria</taxon>
        <taxon>Pseudomonadati</taxon>
        <taxon>Pseudomonadota</taxon>
        <taxon>Gammaproteobacteria</taxon>
        <taxon>Thiotrichales</taxon>
        <taxon>Piscirickettsiaceae</taxon>
        <taxon>Thiomicrospira</taxon>
    </lineage>
</organism>
<protein>
    <recommendedName>
        <fullName evidence="3">CDP-glycerol:poly(Glycerophosphate) glycerophosphotransferase</fullName>
    </recommendedName>
</protein>
<evidence type="ECO:0000313" key="1">
    <source>
        <dbReference type="EMBL" id="AEG31696.1"/>
    </source>
</evidence>
<evidence type="ECO:0000313" key="2">
    <source>
        <dbReference type="Proteomes" id="UP000009232"/>
    </source>
</evidence>